<proteinExistence type="predicted"/>
<dbReference type="Proteomes" id="UP001630127">
    <property type="component" value="Unassembled WGS sequence"/>
</dbReference>
<gene>
    <name evidence="2" type="ORF">ACH5RR_040902</name>
</gene>
<comment type="caution">
    <text evidence="2">The sequence shown here is derived from an EMBL/GenBank/DDBJ whole genome shotgun (WGS) entry which is preliminary data.</text>
</comment>
<dbReference type="Pfam" id="PF14111">
    <property type="entry name" value="DUF4283"/>
    <property type="match status" value="1"/>
</dbReference>
<evidence type="ECO:0000313" key="3">
    <source>
        <dbReference type="Proteomes" id="UP001630127"/>
    </source>
</evidence>
<evidence type="ECO:0000313" key="2">
    <source>
        <dbReference type="EMBL" id="KAL3498170.1"/>
    </source>
</evidence>
<dbReference type="InterPro" id="IPR040256">
    <property type="entry name" value="At4g02000-like"/>
</dbReference>
<name>A0ABD2XVG6_9GENT</name>
<organism evidence="2 3">
    <name type="scientific">Cinchona calisaya</name>
    <dbReference type="NCBI Taxonomy" id="153742"/>
    <lineage>
        <taxon>Eukaryota</taxon>
        <taxon>Viridiplantae</taxon>
        <taxon>Streptophyta</taxon>
        <taxon>Embryophyta</taxon>
        <taxon>Tracheophyta</taxon>
        <taxon>Spermatophyta</taxon>
        <taxon>Magnoliopsida</taxon>
        <taxon>eudicotyledons</taxon>
        <taxon>Gunneridae</taxon>
        <taxon>Pentapetalae</taxon>
        <taxon>asterids</taxon>
        <taxon>lamiids</taxon>
        <taxon>Gentianales</taxon>
        <taxon>Rubiaceae</taxon>
        <taxon>Cinchonoideae</taxon>
        <taxon>Cinchoneae</taxon>
        <taxon>Cinchona</taxon>
    </lineage>
</organism>
<feature type="domain" description="DUF4283" evidence="1">
    <location>
        <begin position="42"/>
        <end position="122"/>
    </location>
</feature>
<reference evidence="2 3" key="1">
    <citation type="submission" date="2024-11" db="EMBL/GenBank/DDBJ databases">
        <title>A near-complete genome assembly of Cinchona calisaya.</title>
        <authorList>
            <person name="Lian D.C."/>
            <person name="Zhao X.W."/>
            <person name="Wei L."/>
        </authorList>
    </citation>
    <scope>NUCLEOTIDE SEQUENCE [LARGE SCALE GENOMIC DNA]</scope>
    <source>
        <tissue evidence="2">Nenye</tissue>
    </source>
</reference>
<protein>
    <recommendedName>
        <fullName evidence="1">DUF4283 domain-containing protein</fullName>
    </recommendedName>
</protein>
<dbReference type="AlphaFoldDB" id="A0ABD2XVG6"/>
<dbReference type="PANTHER" id="PTHR31286:SF179">
    <property type="entry name" value="RNASE H TYPE-1 DOMAIN-CONTAINING PROTEIN"/>
    <property type="match status" value="1"/>
</dbReference>
<dbReference type="EMBL" id="JBJUIK010000017">
    <property type="protein sequence ID" value="KAL3498170.1"/>
    <property type="molecule type" value="Genomic_DNA"/>
</dbReference>
<dbReference type="InterPro" id="IPR025558">
    <property type="entry name" value="DUF4283"/>
</dbReference>
<evidence type="ECO:0000259" key="1">
    <source>
        <dbReference type="Pfam" id="PF14111"/>
    </source>
</evidence>
<accession>A0ABD2XVG6</accession>
<keyword evidence="3" id="KW-1185">Reference proteome</keyword>
<sequence length="185" mass="21660">MVLHIGAVLLESDLRYSTHSTFNSQRRTTVFFTSEQVQKLAKALRYALVGKFSMRRLSMATLKHEFLKFEFVASLKQGFLDNRHILVRFDLEEEYLRYWCRGFYSILWFVMRILKWIIDFTINPESLIVSVQINLTDLPFHLFHKAALFSITIFVGNPLKIDSTTIEGSHPRVARVCIELDLTKP</sequence>
<dbReference type="PANTHER" id="PTHR31286">
    <property type="entry name" value="GLYCINE-RICH CELL WALL STRUCTURAL PROTEIN 1.8-LIKE"/>
    <property type="match status" value="1"/>
</dbReference>